<accession>A0ABQ1K9W0</accession>
<name>A0ABQ1K9W0_9GAMM</name>
<feature type="compositionally biased region" description="Basic and acidic residues" evidence="1">
    <location>
        <begin position="24"/>
        <end position="38"/>
    </location>
</feature>
<proteinExistence type="predicted"/>
<organism evidence="2 3">
    <name type="scientific">Marinobacterium zhoushanense</name>
    <dbReference type="NCBI Taxonomy" id="1679163"/>
    <lineage>
        <taxon>Bacteria</taxon>
        <taxon>Pseudomonadati</taxon>
        <taxon>Pseudomonadota</taxon>
        <taxon>Gammaproteobacteria</taxon>
        <taxon>Oceanospirillales</taxon>
        <taxon>Oceanospirillaceae</taxon>
        <taxon>Marinobacterium</taxon>
    </lineage>
</organism>
<evidence type="ECO:0000313" key="3">
    <source>
        <dbReference type="Proteomes" id="UP000629025"/>
    </source>
</evidence>
<reference evidence="3" key="1">
    <citation type="journal article" date="2019" name="Int. J. Syst. Evol. Microbiol.">
        <title>The Global Catalogue of Microorganisms (GCM) 10K type strain sequencing project: providing services to taxonomists for standard genome sequencing and annotation.</title>
        <authorList>
            <consortium name="The Broad Institute Genomics Platform"/>
            <consortium name="The Broad Institute Genome Sequencing Center for Infectious Disease"/>
            <person name="Wu L."/>
            <person name="Ma J."/>
        </authorList>
    </citation>
    <scope>NUCLEOTIDE SEQUENCE [LARGE SCALE GENOMIC DNA]</scope>
    <source>
        <strain evidence="3">CGMCC 1.15341</strain>
    </source>
</reference>
<dbReference type="EMBL" id="BMIJ01000003">
    <property type="protein sequence ID" value="GGB89862.1"/>
    <property type="molecule type" value="Genomic_DNA"/>
</dbReference>
<dbReference type="Proteomes" id="UP000629025">
    <property type="component" value="Unassembled WGS sequence"/>
</dbReference>
<gene>
    <name evidence="2" type="ORF">GCM10011352_14870</name>
</gene>
<evidence type="ECO:0000256" key="1">
    <source>
        <dbReference type="SAM" id="MobiDB-lite"/>
    </source>
</evidence>
<feature type="region of interest" description="Disordered" evidence="1">
    <location>
        <begin position="1"/>
        <end position="78"/>
    </location>
</feature>
<evidence type="ECO:0000313" key="2">
    <source>
        <dbReference type="EMBL" id="GGB89862.1"/>
    </source>
</evidence>
<sequence>MQQIAGEAQVSGGQCYTAAFESSSEQKREDSEQHRQAADHLLQQRIERAQRGCNRPWQYQQKQRQVETKQSKQRRNVP</sequence>
<keyword evidence="3" id="KW-1185">Reference proteome</keyword>
<comment type="caution">
    <text evidence="2">The sequence shown here is derived from an EMBL/GenBank/DDBJ whole genome shotgun (WGS) entry which is preliminary data.</text>
</comment>
<protein>
    <submittedName>
        <fullName evidence="2">Uncharacterized protein</fullName>
    </submittedName>
</protein>